<accession>A0ABQ0I0U2</accession>
<keyword evidence="5" id="KW-1185">Reference proteome</keyword>
<dbReference type="SUPFAM" id="SSF46689">
    <property type="entry name" value="Homeodomain-like"/>
    <property type="match status" value="2"/>
</dbReference>
<proteinExistence type="predicted"/>
<name>A0ABQ0I0U2_9ALTE</name>
<dbReference type="Pfam" id="PF06719">
    <property type="entry name" value="AraC_N"/>
    <property type="match status" value="1"/>
</dbReference>
<dbReference type="InterPro" id="IPR009594">
    <property type="entry name" value="Tscrpt_reg_HTH_AraC_N"/>
</dbReference>
<dbReference type="PANTHER" id="PTHR43436:SF1">
    <property type="entry name" value="TRANSCRIPTIONAL REGULATORY PROTEIN"/>
    <property type="match status" value="1"/>
</dbReference>
<evidence type="ECO:0000313" key="5">
    <source>
        <dbReference type="Proteomes" id="UP000008372"/>
    </source>
</evidence>
<comment type="caution">
    <text evidence="4">The sequence shown here is derived from an EMBL/GenBank/DDBJ whole genome shotgun (WGS) entry which is preliminary data.</text>
</comment>
<protein>
    <submittedName>
        <fullName evidence="4">AraC-like transcriptional regulator</fullName>
    </submittedName>
</protein>
<dbReference type="InterPro" id="IPR009057">
    <property type="entry name" value="Homeodomain-like_sf"/>
</dbReference>
<dbReference type="Gene3D" id="1.10.10.60">
    <property type="entry name" value="Homeodomain-like"/>
    <property type="match status" value="1"/>
</dbReference>
<dbReference type="InterPro" id="IPR018060">
    <property type="entry name" value="HTH_AraC"/>
</dbReference>
<sequence length="309" mass="34632">MKTDPTHVNNMKHLASSISKLTVHDDYCPTDVPGLTVFKKIDANIPMAGAYEPSVCLIAQGAKRVQLGEETFFYDTEHYLFSGVHLPVVAQVTEASAEHPYLGLKLTFDYQEITQLMADSQLPPPKGQRSDRGMATGKLTPALISGFQRLLDLAYESTNIPMLAPMIRREIFYRLLVGEQGEKLRQLAAMGTQTHQVAKAIAWLKSQFSEHIRVEDLARVANMGVSTFHHHFRNMTAMSPLQYIKQIRLQEARRLMLTEHLDAATAAFQVGYESPSQFSREYARLYGCSPAKDVNELRYKLAQIGSLGS</sequence>
<evidence type="ECO:0000259" key="3">
    <source>
        <dbReference type="PROSITE" id="PS01124"/>
    </source>
</evidence>
<dbReference type="Pfam" id="PF12833">
    <property type="entry name" value="HTH_18"/>
    <property type="match status" value="1"/>
</dbReference>
<gene>
    <name evidence="4" type="ORF">GAGA_0069</name>
</gene>
<dbReference type="Proteomes" id="UP000008372">
    <property type="component" value="Unassembled WGS sequence"/>
</dbReference>
<keyword evidence="1" id="KW-0805">Transcription regulation</keyword>
<dbReference type="RefSeq" id="WP_008301742.1">
    <property type="nucleotide sequence ID" value="NZ_BAEK01000004.1"/>
</dbReference>
<evidence type="ECO:0000313" key="4">
    <source>
        <dbReference type="EMBL" id="GAC02934.1"/>
    </source>
</evidence>
<evidence type="ECO:0000256" key="1">
    <source>
        <dbReference type="ARBA" id="ARBA00023015"/>
    </source>
</evidence>
<organism evidence="4 5">
    <name type="scientific">Paraglaciecola agarilytica NO2</name>
    <dbReference type="NCBI Taxonomy" id="1125747"/>
    <lineage>
        <taxon>Bacteria</taxon>
        <taxon>Pseudomonadati</taxon>
        <taxon>Pseudomonadota</taxon>
        <taxon>Gammaproteobacteria</taxon>
        <taxon>Alteromonadales</taxon>
        <taxon>Alteromonadaceae</taxon>
        <taxon>Paraglaciecola</taxon>
    </lineage>
</organism>
<dbReference type="PANTHER" id="PTHR43436">
    <property type="entry name" value="ARAC-FAMILY TRANSCRIPTIONAL REGULATOR"/>
    <property type="match status" value="1"/>
</dbReference>
<keyword evidence="2" id="KW-0804">Transcription</keyword>
<feature type="domain" description="HTH araC/xylS-type" evidence="3">
    <location>
        <begin position="198"/>
        <end position="296"/>
    </location>
</feature>
<evidence type="ECO:0000256" key="2">
    <source>
        <dbReference type="ARBA" id="ARBA00023163"/>
    </source>
</evidence>
<reference evidence="4 5" key="1">
    <citation type="journal article" date="2014" name="Environ. Microbiol.">
        <title>Comparative genomics of the marine bacterial genus Glaciecola reveals the high degree of genomic diversity and genomic characteristic for cold adaptation.</title>
        <authorList>
            <person name="Qin Q.L."/>
            <person name="Xie B.B."/>
            <person name="Yu Y."/>
            <person name="Shu Y.L."/>
            <person name="Rong J.C."/>
            <person name="Zhang Y.J."/>
            <person name="Zhao D.L."/>
            <person name="Chen X.L."/>
            <person name="Zhang X.Y."/>
            <person name="Chen B."/>
            <person name="Zhou B.C."/>
            <person name="Zhang Y.Z."/>
        </authorList>
    </citation>
    <scope>NUCLEOTIDE SEQUENCE [LARGE SCALE GENOMIC DNA]</scope>
    <source>
        <strain evidence="4 5">NO2</strain>
    </source>
</reference>
<dbReference type="EMBL" id="BAEK01000004">
    <property type="protein sequence ID" value="GAC02934.1"/>
    <property type="molecule type" value="Genomic_DNA"/>
</dbReference>
<dbReference type="SMART" id="SM00342">
    <property type="entry name" value="HTH_ARAC"/>
    <property type="match status" value="1"/>
</dbReference>
<dbReference type="PROSITE" id="PS01124">
    <property type="entry name" value="HTH_ARAC_FAMILY_2"/>
    <property type="match status" value="1"/>
</dbReference>